<reference evidence="4" key="1">
    <citation type="submission" date="2021-07" db="EMBL/GenBank/DDBJ databases">
        <title>Shinella sp. nov., a novel member of the genus Shinella from water.</title>
        <authorList>
            <person name="Deng Y."/>
        </authorList>
    </citation>
    <scope>NUCLEOTIDE SEQUENCE</scope>
    <source>
        <strain evidence="4">CPCC 100929</strain>
    </source>
</reference>
<dbReference type="Gene3D" id="3.40.50.1460">
    <property type="match status" value="1"/>
</dbReference>
<dbReference type="InterPro" id="IPR029030">
    <property type="entry name" value="Caspase-like_dom_sf"/>
</dbReference>
<feature type="domain" description="Lysozyme inhibitor LprI-like N-terminal" evidence="3">
    <location>
        <begin position="36"/>
        <end position="111"/>
    </location>
</feature>
<evidence type="ECO:0000313" key="4">
    <source>
        <dbReference type="EMBL" id="MCQ4632998.1"/>
    </source>
</evidence>
<dbReference type="PANTHER" id="PTHR37549">
    <property type="entry name" value="LIPOPROTEIN LPRI"/>
    <property type="match status" value="1"/>
</dbReference>
<comment type="caution">
    <text evidence="4">The sequence shown here is derived from an EMBL/GenBank/DDBJ whole genome shotgun (WGS) entry which is preliminary data.</text>
</comment>
<dbReference type="InterPro" id="IPR052755">
    <property type="entry name" value="Lysozyme_Inhibitor_LprI"/>
</dbReference>
<dbReference type="Gene3D" id="2.130.10.10">
    <property type="entry name" value="YVTN repeat-like/Quinoprotein amine dehydrogenase"/>
    <property type="match status" value="1"/>
</dbReference>
<dbReference type="SUPFAM" id="SSF52129">
    <property type="entry name" value="Caspase-like"/>
    <property type="match status" value="1"/>
</dbReference>
<dbReference type="InterPro" id="IPR011044">
    <property type="entry name" value="Quino_amine_DH_bsu"/>
</dbReference>
<dbReference type="EMBL" id="WHSB02000010">
    <property type="protein sequence ID" value="MCQ4632998.1"/>
    <property type="molecule type" value="Genomic_DNA"/>
</dbReference>
<gene>
    <name evidence="4" type="ORF">GB927_023360</name>
</gene>
<feature type="chain" id="PRO_5047450677" evidence="1">
    <location>
        <begin position="31"/>
        <end position="1215"/>
    </location>
</feature>
<evidence type="ECO:0000313" key="5">
    <source>
        <dbReference type="Proteomes" id="UP000996601"/>
    </source>
</evidence>
<dbReference type="RefSeq" id="WP_256119628.1">
    <property type="nucleotide sequence ID" value="NZ_WHSB02000010.1"/>
</dbReference>
<name>A0ABT1RCR9_9HYPH</name>
<keyword evidence="5" id="KW-1185">Reference proteome</keyword>
<dbReference type="Pfam" id="PF07007">
    <property type="entry name" value="LprI"/>
    <property type="match status" value="1"/>
</dbReference>
<protein>
    <submittedName>
        <fullName evidence="4">Caspase family protein</fullName>
    </submittedName>
</protein>
<sequence>MTGSGTRLHVLMMAAVCTVLLLLGAGSAPAQPSFDCTKASNAVEHAICGDPALAALDAEMAAVYSQQRSAAEGKTAEKLVADQRAWMRKRSRCRGDVACLAKQMRERIAELRQMPVMQTVALACPEALNEARAMVAGIQFTIGMTQKLTPGTGFLLGYQLRAAKPAPLPLFIVADFPVATRFKGKGFLPLTAGAKGPDGLKHAEERTRAIIPLHGRMPAASGAITVFLLSSGQQDIGVSLVTGGACGEHVLRTERSPRLTVELGLPEIVVQDRFTSDAPDEVLADPSGRYEMKVYKDRYDVFDREMGALLFSRAGLQPRFSPTGRFVAAVRSIDRRLEVIDLADGAVVQNLRHGLLAWTRNDSFIVLGAEIRQMENSVVSTLNADIGTGTYMRNMGVGWRTEIVLDVDRMFAAMTGPSADGTKDGGRFWDIVSGEVYDLEESGPGYYLSASQGNFDDFDPDGARKALRQLVRTHRGIDIPLEKHLWLFGEPIRVTHGMESYLINASAPDEQLFVPVDKLIRKPLMEGTAVVAADDRCGNVGDGRGLARAEGGVFCGVQIAGRGLGRLPQSSFQPSEATVFDRIGAVIGAIDRVSSVAHSTYGHYMDVNADRKAKIDTLIDAVARTAPTIRKRFSTVAPENIAFECKTSAEAFDPASIEQVWRWGEGEQAHALLFANCYAGSSRVSMAGLILVSPDLIVNIDRELVPENAPDDASAFGWSSTDASEIRVFAVREDRILVSASYIGQAAFIDTRTGKRVGNLVPLADPTLVRAMRLTRDGRFLVQLNHDGRFTVFRAGTGEQILGGAHIDDEIVVMLPDGRFDTTYEGAHALNVRFAGMPALQTVHQFGAALHRPGLAQAVLEGREIAARPETLGSPPLVSFTASVAEAGKRRLAVSATDDTGLARLRVFVDGRLIDERNVQGQAAEEVFDIADPGGSRWITVLADDADGLVSTPKGLLLPPPSRGEGRLRAVLVGIDAYAGDPGIPALSFARSDAERLKAVLAGVGGHRAASPELTVLSDRAATGATILKAVADAVAATGPDDTLLFSFAGHAVGSGGTGTTGDLLLALPDTRTGALRETALAWSDVAAVLSKAKGTVVILLDACHTGLAGSSAFATNDDVAGALLTSAGAPMVVLAASKGRQVALESAGKGGGVFTSAIVEVLGTGRGTADVDANGVIDLGEFYSAVKSRVLRDTEGRQSPWLARNLLVGDMSLF</sequence>
<accession>A0ABT1RCR9</accession>
<proteinExistence type="predicted"/>
<evidence type="ECO:0000259" key="3">
    <source>
        <dbReference type="Pfam" id="PF07007"/>
    </source>
</evidence>
<feature type="domain" description="Peptidase C14 caspase" evidence="2">
    <location>
        <begin position="969"/>
        <end position="1206"/>
    </location>
</feature>
<dbReference type="Gene3D" id="1.20.1270.180">
    <property type="match status" value="1"/>
</dbReference>
<feature type="signal peptide" evidence="1">
    <location>
        <begin position="1"/>
        <end position="30"/>
    </location>
</feature>
<organism evidence="4 5">
    <name type="scientific">Shinella lacus</name>
    <dbReference type="NCBI Taxonomy" id="2654216"/>
    <lineage>
        <taxon>Bacteria</taxon>
        <taxon>Pseudomonadati</taxon>
        <taxon>Pseudomonadota</taxon>
        <taxon>Alphaproteobacteria</taxon>
        <taxon>Hyphomicrobiales</taxon>
        <taxon>Rhizobiaceae</taxon>
        <taxon>Shinella</taxon>
    </lineage>
</organism>
<keyword evidence="1" id="KW-0732">Signal</keyword>
<dbReference type="SUPFAM" id="SSF50969">
    <property type="entry name" value="YVTN repeat-like/Quinoprotein amine dehydrogenase"/>
    <property type="match status" value="1"/>
</dbReference>
<dbReference type="Proteomes" id="UP000996601">
    <property type="component" value="Unassembled WGS sequence"/>
</dbReference>
<dbReference type="InterPro" id="IPR011600">
    <property type="entry name" value="Pept_C14_caspase"/>
</dbReference>
<dbReference type="PANTHER" id="PTHR37549:SF1">
    <property type="entry name" value="LIPOPROTEIN LPRI"/>
    <property type="match status" value="1"/>
</dbReference>
<dbReference type="InterPro" id="IPR015943">
    <property type="entry name" value="WD40/YVTN_repeat-like_dom_sf"/>
</dbReference>
<dbReference type="PROSITE" id="PS00018">
    <property type="entry name" value="EF_HAND_1"/>
    <property type="match status" value="1"/>
</dbReference>
<dbReference type="InterPro" id="IPR009739">
    <property type="entry name" value="LprI-like_N"/>
</dbReference>
<dbReference type="InterPro" id="IPR018247">
    <property type="entry name" value="EF_Hand_1_Ca_BS"/>
</dbReference>
<dbReference type="Pfam" id="PF00656">
    <property type="entry name" value="Peptidase_C14"/>
    <property type="match status" value="1"/>
</dbReference>
<evidence type="ECO:0000256" key="1">
    <source>
        <dbReference type="SAM" id="SignalP"/>
    </source>
</evidence>
<evidence type="ECO:0000259" key="2">
    <source>
        <dbReference type="Pfam" id="PF00656"/>
    </source>
</evidence>